<dbReference type="InterPro" id="IPR002509">
    <property type="entry name" value="NODB_dom"/>
</dbReference>
<keyword evidence="5" id="KW-1185">Reference proteome</keyword>
<accession>A0A318SKI8</accession>
<dbReference type="SUPFAM" id="SSF53448">
    <property type="entry name" value="Nucleotide-diphospho-sugar transferases"/>
    <property type="match status" value="3"/>
</dbReference>
<dbReference type="AlphaFoldDB" id="A0A318SKI8"/>
<feature type="coiled-coil region" evidence="1">
    <location>
        <begin position="441"/>
        <end position="468"/>
    </location>
</feature>
<feature type="coiled-coil region" evidence="1">
    <location>
        <begin position="546"/>
        <end position="594"/>
    </location>
</feature>
<dbReference type="OrthoDB" id="9771846at2"/>
<dbReference type="PANTHER" id="PTHR43685:SF2">
    <property type="entry name" value="GLYCOSYLTRANSFERASE 2-LIKE DOMAIN-CONTAINING PROTEIN"/>
    <property type="match status" value="1"/>
</dbReference>
<dbReference type="Pfam" id="PF01522">
    <property type="entry name" value="Polysacc_deac_1"/>
    <property type="match status" value="1"/>
</dbReference>
<dbReference type="EMBL" id="QJTC01000017">
    <property type="protein sequence ID" value="PYE76012.1"/>
    <property type="molecule type" value="Genomic_DNA"/>
</dbReference>
<dbReference type="InterPro" id="IPR050834">
    <property type="entry name" value="Glycosyltransf_2"/>
</dbReference>
<dbReference type="InterPro" id="IPR011330">
    <property type="entry name" value="Glyco_hydro/deAcase_b/a-brl"/>
</dbReference>
<dbReference type="RefSeq" id="WP_110466167.1">
    <property type="nucleotide sequence ID" value="NZ_JAMOFZ010000017.1"/>
</dbReference>
<dbReference type="Proteomes" id="UP000247540">
    <property type="component" value="Unassembled WGS sequence"/>
</dbReference>
<evidence type="ECO:0000313" key="5">
    <source>
        <dbReference type="Proteomes" id="UP000247540"/>
    </source>
</evidence>
<dbReference type="CDD" id="cd10918">
    <property type="entry name" value="CE4_NodB_like_5s_6s"/>
    <property type="match status" value="1"/>
</dbReference>
<evidence type="ECO:0000313" key="4">
    <source>
        <dbReference type="EMBL" id="PYE76012.1"/>
    </source>
</evidence>
<keyword evidence="4" id="KW-0808">Transferase</keyword>
<dbReference type="SUPFAM" id="SSF88713">
    <property type="entry name" value="Glycoside hydrolase/deacetylase"/>
    <property type="match status" value="1"/>
</dbReference>
<dbReference type="InterPro" id="IPR029044">
    <property type="entry name" value="Nucleotide-diphossugar_trans"/>
</dbReference>
<dbReference type="PANTHER" id="PTHR43685">
    <property type="entry name" value="GLYCOSYLTRANSFERASE"/>
    <property type="match status" value="1"/>
</dbReference>
<proteinExistence type="predicted"/>
<feature type="domain" description="Glycosyltransferase 2-like" evidence="2">
    <location>
        <begin position="208"/>
        <end position="385"/>
    </location>
</feature>
<feature type="domain" description="Glycosyltransferase 2-like" evidence="2">
    <location>
        <begin position="705"/>
        <end position="868"/>
    </location>
</feature>
<evidence type="ECO:0000259" key="3">
    <source>
        <dbReference type="Pfam" id="PF01522"/>
    </source>
</evidence>
<dbReference type="GO" id="GO:0016810">
    <property type="term" value="F:hydrolase activity, acting on carbon-nitrogen (but not peptide) bonds"/>
    <property type="evidence" value="ECO:0007669"/>
    <property type="project" value="InterPro"/>
</dbReference>
<dbReference type="Gene3D" id="3.90.550.10">
    <property type="entry name" value="Spore Coat Polysaccharide Biosynthesis Protein SpsA, Chain A"/>
    <property type="match status" value="3"/>
</dbReference>
<dbReference type="Gene3D" id="3.20.20.370">
    <property type="entry name" value="Glycoside hydrolase/deacetylase"/>
    <property type="match status" value="1"/>
</dbReference>
<dbReference type="InterPro" id="IPR001173">
    <property type="entry name" value="Glyco_trans_2-like"/>
</dbReference>
<dbReference type="Pfam" id="PF00535">
    <property type="entry name" value="Glycos_transf_2"/>
    <property type="match status" value="3"/>
</dbReference>
<gene>
    <name evidence="4" type="ORF">DFQ15_11745</name>
</gene>
<dbReference type="GO" id="GO:0016740">
    <property type="term" value="F:transferase activity"/>
    <property type="evidence" value="ECO:0007669"/>
    <property type="project" value="UniProtKB-KW"/>
</dbReference>
<evidence type="ECO:0000259" key="2">
    <source>
        <dbReference type="Pfam" id="PF00535"/>
    </source>
</evidence>
<feature type="domain" description="Glycosyltransferase 2-like" evidence="2">
    <location>
        <begin position="1007"/>
        <end position="1122"/>
    </location>
</feature>
<dbReference type="CDD" id="cd04186">
    <property type="entry name" value="GT_2_like_c"/>
    <property type="match status" value="1"/>
</dbReference>
<name>A0A318SKI8_9BURK</name>
<dbReference type="GO" id="GO:0005975">
    <property type="term" value="P:carbohydrate metabolic process"/>
    <property type="evidence" value="ECO:0007669"/>
    <property type="project" value="InterPro"/>
</dbReference>
<comment type="caution">
    <text evidence="4">The sequence shown here is derived from an EMBL/GenBank/DDBJ whole genome shotgun (WGS) entry which is preliminary data.</text>
</comment>
<keyword evidence="1" id="KW-0175">Coiled coil</keyword>
<organism evidence="4 5">
    <name type="scientific">Xylophilus ampelinus</name>
    <dbReference type="NCBI Taxonomy" id="54067"/>
    <lineage>
        <taxon>Bacteria</taxon>
        <taxon>Pseudomonadati</taxon>
        <taxon>Pseudomonadota</taxon>
        <taxon>Betaproteobacteria</taxon>
        <taxon>Burkholderiales</taxon>
        <taxon>Xylophilus</taxon>
    </lineage>
</organism>
<evidence type="ECO:0000256" key="1">
    <source>
        <dbReference type="SAM" id="Coils"/>
    </source>
</evidence>
<sequence length="1255" mass="140715">MILLYHKVAATAPTQWWVTADAFDRQLADLAGYDVVHLDAYDSRNPRHVAITFDGVYENVYQFAFPLLKKWGYPFELFVTGDYIGGDNAFDSVEPPARFCTLEQLDAMAQHGGRVQWHTASHCRLADLAQDALRAEIAVPDALKARFPAPHFDWFAYPHGNHDAEAVALVRSHFAGALSCIAGNDTDRYQLNRVTALESSRFARKRVSVVVANHNYGAFLPQAMDSVLRQTLAPDEIILIDDASTDGSQEIARRYRDVAKVVLNERNLGIVANFNKAVGLCTGDYIAFLGADNRMRCDYVEQCRTALDRRPDAAVAYTDMLLFGHRAAELAAKVGAERIGSSKLERWPVYVWRFPEPTPEALAHLSTHNFMHGSSMYRKEAFDAVGGYQDSGGPEDHNLFVRMLAQGWKPVRVPAVLIEYRQHSVGQANTLLVMQLELARLSRIEHTLAEERAQLLRVQEQLQTAQEHAAWLRQQTEALHAHADALRQHADALLTQSESRHRRLEVVQDQNAVLDDALIEANARVWTLNHERSEMREQLADAGRRERILRDDNAALREENAAVRERIHAVEAQSAALEQQVQELTLRHQEAVDDIRALVSSRSWKITRPIRFFGLLARGEYGEAKRLTRSVLSRAMRRLPHPMRGFLTRLRARVIAASGLVGTTSVRLDAVAQLVERRNAYTAGPALAADVLCPPQPTAWPDIDISVVTHNNGKWIDGFMASLRLLDYPRERLHLRFVDNQSTDQTVVQLQAAVRGLVAEGLDAQLLQCPNNGFGAGHNAGLGAGRSPFGLVSNIDLEFEPDALKRIVAIALHDERGASWELRQKPYEHPKFYDPVTGATNWNSHACVLLRRSAFQSIGGYDDNIFMYGEDVEMSYRLRRAGWVLRYCPTAVVTHYAYENAGQVKPVQYLGSTFANLYLRLKYGKPADVTVVPLMALGLLALPQAFPGSRKALLRNFAKLVVKAPLALAARRSSKAVFPFQVWDYELRRDGAFVEGHPLPADPPLVSVITRTFQGRERLLRQAMLSVAHQTYPRVELIVVQDGGDCLGAVVREVAAVTGMDCRFVATPKEGRSATGNAGLAAARGRWCLFLDDDDLVFADHVEVLAHALLRQPETVAAYSPAWEVETDFPNGISADYEEVLYTVPPVLRQEFHLELLRDRNYMAIQSVLFERRLFEERGGFDVDMDALEDWVMWNVYADGNVFAYVPKVTSLFRTPANVEIRKRRNDIFAGTYLPAKERMAQRIAALRPAIELAA</sequence>
<reference evidence="4 5" key="1">
    <citation type="submission" date="2018-06" db="EMBL/GenBank/DDBJ databases">
        <title>Genomic Encyclopedia of Type Strains, Phase III (KMG-III): the genomes of soil and plant-associated and newly described type strains.</title>
        <authorList>
            <person name="Whitman W."/>
        </authorList>
    </citation>
    <scope>NUCLEOTIDE SEQUENCE [LARGE SCALE GENOMIC DNA]</scope>
    <source>
        <strain evidence="4 5">CECT 7646</strain>
    </source>
</reference>
<feature type="domain" description="NodB homology" evidence="3">
    <location>
        <begin position="44"/>
        <end position="172"/>
    </location>
</feature>
<protein>
    <submittedName>
        <fullName evidence="4">GT2 family glycosyltransferase</fullName>
    </submittedName>
</protein>